<dbReference type="Proteomes" id="UP001220395">
    <property type="component" value="Chromosome"/>
</dbReference>
<organism evidence="2 3">
    <name type="scientific">Sphingomonas naphthae</name>
    <dbReference type="NCBI Taxonomy" id="1813468"/>
    <lineage>
        <taxon>Bacteria</taxon>
        <taxon>Pseudomonadati</taxon>
        <taxon>Pseudomonadota</taxon>
        <taxon>Alphaproteobacteria</taxon>
        <taxon>Sphingomonadales</taxon>
        <taxon>Sphingomonadaceae</taxon>
        <taxon>Sphingomonas</taxon>
    </lineage>
</organism>
<keyword evidence="3" id="KW-1185">Reference proteome</keyword>
<dbReference type="SUPFAM" id="SSF54427">
    <property type="entry name" value="NTF2-like"/>
    <property type="match status" value="1"/>
</dbReference>
<accession>A0ABY7TNL7</accession>
<reference evidence="2 3" key="1">
    <citation type="submission" date="2023-02" db="EMBL/GenBank/DDBJ databases">
        <title>Genome sequence of Sphingomonas naphthae.</title>
        <authorList>
            <person name="Kim S."/>
            <person name="Heo J."/>
            <person name="Kwon S.-W."/>
        </authorList>
    </citation>
    <scope>NUCLEOTIDE SEQUENCE [LARGE SCALE GENOMIC DNA]</scope>
    <source>
        <strain evidence="2 3">KACC 18716</strain>
    </source>
</reference>
<dbReference type="InterPro" id="IPR032710">
    <property type="entry name" value="NTF2-like_dom_sf"/>
</dbReference>
<evidence type="ECO:0000313" key="2">
    <source>
        <dbReference type="EMBL" id="WCT73990.1"/>
    </source>
</evidence>
<evidence type="ECO:0000313" key="3">
    <source>
        <dbReference type="Proteomes" id="UP001220395"/>
    </source>
</evidence>
<dbReference type="Gene3D" id="3.10.450.50">
    <property type="match status" value="1"/>
</dbReference>
<dbReference type="RefSeq" id="WP_273688675.1">
    <property type="nucleotide sequence ID" value="NZ_CP117411.1"/>
</dbReference>
<dbReference type="Pfam" id="PF13577">
    <property type="entry name" value="SnoaL_4"/>
    <property type="match status" value="1"/>
</dbReference>
<dbReference type="InterPro" id="IPR037401">
    <property type="entry name" value="SnoaL-like"/>
</dbReference>
<protein>
    <submittedName>
        <fullName evidence="2">Nuclear transport factor 2 family protein</fullName>
    </submittedName>
</protein>
<gene>
    <name evidence="2" type="ORF">PQ455_01780</name>
</gene>
<name>A0ABY7TNL7_9SPHN</name>
<proteinExistence type="predicted"/>
<evidence type="ECO:0000259" key="1">
    <source>
        <dbReference type="Pfam" id="PF13577"/>
    </source>
</evidence>
<feature type="domain" description="SnoaL-like" evidence="1">
    <location>
        <begin position="6"/>
        <end position="121"/>
    </location>
</feature>
<sequence length="171" mass="19151">MTDLTATRLAIADLHARYTDAVWRMDFPAFGQCFTRDAVWRIGGLEPSGRDEIVALFERIMGRMRKVLITLNTPIVDISDGIVTARTYVNERVAWADGKTNISIGRYYERFAEEEGRLRFAWRLFQLHYSGPPDLTGTYFDHEDYGGPPGMPGPDAPSGNFAAAKWGISAA</sequence>
<dbReference type="EMBL" id="CP117411">
    <property type="protein sequence ID" value="WCT73990.1"/>
    <property type="molecule type" value="Genomic_DNA"/>
</dbReference>